<dbReference type="Proteomes" id="UP000540423">
    <property type="component" value="Unassembled WGS sequence"/>
</dbReference>
<dbReference type="Pfam" id="PF12840">
    <property type="entry name" value="HTH_20"/>
    <property type="match status" value="1"/>
</dbReference>
<dbReference type="RefSeq" id="WP_185031486.1">
    <property type="nucleotide sequence ID" value="NZ_BNBN01000010.1"/>
</dbReference>
<dbReference type="GO" id="GO:0003700">
    <property type="term" value="F:DNA-binding transcription factor activity"/>
    <property type="evidence" value="ECO:0007669"/>
    <property type="project" value="InterPro"/>
</dbReference>
<dbReference type="SUPFAM" id="SSF46785">
    <property type="entry name" value="Winged helix' DNA-binding domain"/>
    <property type="match status" value="1"/>
</dbReference>
<dbReference type="PANTHER" id="PTHR43132:SF2">
    <property type="entry name" value="ARSENICAL RESISTANCE OPERON REPRESSOR ARSR-RELATED"/>
    <property type="match status" value="1"/>
</dbReference>
<organism evidence="6 7">
    <name type="scientific">Streptomyces candidus</name>
    <dbReference type="NCBI Taxonomy" id="67283"/>
    <lineage>
        <taxon>Bacteria</taxon>
        <taxon>Bacillati</taxon>
        <taxon>Actinomycetota</taxon>
        <taxon>Actinomycetes</taxon>
        <taxon>Kitasatosporales</taxon>
        <taxon>Streptomycetaceae</taxon>
        <taxon>Streptomyces</taxon>
    </lineage>
</organism>
<keyword evidence="3" id="KW-0804">Transcription</keyword>
<evidence type="ECO:0000259" key="5">
    <source>
        <dbReference type="SMART" id="SM00418"/>
    </source>
</evidence>
<sequence length="214" mass="23660">MNQRDLSPQGNRVLDPERDAAALKALTHPLRIELLGLLRQHGPATASELATRTGESSASASYHLRVLAKYAFVAEAEHRDGRERRWRAVHALTSWNNEEMRATPHSRAFLDAIRRAQVEHLERALVQYEEDLATGRIGPQWVEPSGVEDSMPRLTPESLGELRQAIQDKAAELAVRDEADPRAERVTLILAALPRASGNSPKDEDTSALSEGAP</sequence>
<dbReference type="PANTHER" id="PTHR43132">
    <property type="entry name" value="ARSENICAL RESISTANCE OPERON REPRESSOR ARSR-RELATED"/>
    <property type="match status" value="1"/>
</dbReference>
<name>A0A7X0HFP4_9ACTN</name>
<dbReference type="Gene3D" id="1.10.10.10">
    <property type="entry name" value="Winged helix-like DNA-binding domain superfamily/Winged helix DNA-binding domain"/>
    <property type="match status" value="1"/>
</dbReference>
<dbReference type="InterPro" id="IPR011991">
    <property type="entry name" value="ArsR-like_HTH"/>
</dbReference>
<evidence type="ECO:0000256" key="1">
    <source>
        <dbReference type="ARBA" id="ARBA00023015"/>
    </source>
</evidence>
<dbReference type="InterPro" id="IPR036388">
    <property type="entry name" value="WH-like_DNA-bd_sf"/>
</dbReference>
<keyword evidence="1" id="KW-0805">Transcription regulation</keyword>
<dbReference type="SMART" id="SM00418">
    <property type="entry name" value="HTH_ARSR"/>
    <property type="match status" value="1"/>
</dbReference>
<dbReference type="EMBL" id="JACHEM010000007">
    <property type="protein sequence ID" value="MBB6436760.1"/>
    <property type="molecule type" value="Genomic_DNA"/>
</dbReference>
<evidence type="ECO:0000256" key="4">
    <source>
        <dbReference type="SAM" id="MobiDB-lite"/>
    </source>
</evidence>
<dbReference type="AlphaFoldDB" id="A0A7X0HFP4"/>
<evidence type="ECO:0000313" key="6">
    <source>
        <dbReference type="EMBL" id="MBB6436760.1"/>
    </source>
</evidence>
<reference evidence="6 7" key="1">
    <citation type="submission" date="2020-08" db="EMBL/GenBank/DDBJ databases">
        <title>Genomic Encyclopedia of Type Strains, Phase IV (KMG-IV): sequencing the most valuable type-strain genomes for metagenomic binning, comparative biology and taxonomic classification.</title>
        <authorList>
            <person name="Goeker M."/>
        </authorList>
    </citation>
    <scope>NUCLEOTIDE SEQUENCE [LARGE SCALE GENOMIC DNA]</scope>
    <source>
        <strain evidence="6 7">DSM 40141</strain>
    </source>
</reference>
<protein>
    <submittedName>
        <fullName evidence="6">DNA-binding transcriptional ArsR family regulator</fullName>
    </submittedName>
</protein>
<evidence type="ECO:0000256" key="2">
    <source>
        <dbReference type="ARBA" id="ARBA00023125"/>
    </source>
</evidence>
<proteinExistence type="predicted"/>
<keyword evidence="2 6" id="KW-0238">DNA-binding</keyword>
<comment type="caution">
    <text evidence="6">The sequence shown here is derived from an EMBL/GenBank/DDBJ whole genome shotgun (WGS) entry which is preliminary data.</text>
</comment>
<dbReference type="InterPro" id="IPR001845">
    <property type="entry name" value="HTH_ArsR_DNA-bd_dom"/>
</dbReference>
<dbReference type="InterPro" id="IPR036390">
    <property type="entry name" value="WH_DNA-bd_sf"/>
</dbReference>
<keyword evidence="7" id="KW-1185">Reference proteome</keyword>
<evidence type="ECO:0000256" key="3">
    <source>
        <dbReference type="ARBA" id="ARBA00023163"/>
    </source>
</evidence>
<feature type="domain" description="HTH arsR-type" evidence="5">
    <location>
        <begin position="21"/>
        <end position="98"/>
    </location>
</feature>
<accession>A0A7X0HFP4</accession>
<dbReference type="GO" id="GO:0003677">
    <property type="term" value="F:DNA binding"/>
    <property type="evidence" value="ECO:0007669"/>
    <property type="project" value="UniProtKB-KW"/>
</dbReference>
<dbReference type="CDD" id="cd00090">
    <property type="entry name" value="HTH_ARSR"/>
    <property type="match status" value="1"/>
</dbReference>
<evidence type="ECO:0000313" key="7">
    <source>
        <dbReference type="Proteomes" id="UP000540423"/>
    </source>
</evidence>
<gene>
    <name evidence="6" type="ORF">HNQ79_003233</name>
</gene>
<dbReference type="InterPro" id="IPR051011">
    <property type="entry name" value="Metal_resp_trans_reg"/>
</dbReference>
<feature type="region of interest" description="Disordered" evidence="4">
    <location>
        <begin position="193"/>
        <end position="214"/>
    </location>
</feature>